<evidence type="ECO:0000313" key="3">
    <source>
        <dbReference type="Proteomes" id="UP000007845"/>
    </source>
</evidence>
<dbReference type="EMBL" id="CP003220">
    <property type="protein sequence ID" value="EGB15647.1"/>
    <property type="molecule type" value="Genomic_DNA"/>
</dbReference>
<dbReference type="RefSeq" id="WP_014323073.1">
    <property type="nucleotide sequence ID" value="NC_016803.1"/>
</dbReference>
<dbReference type="GO" id="GO:0016757">
    <property type="term" value="F:glycosyltransferase activity"/>
    <property type="evidence" value="ECO:0007669"/>
    <property type="project" value="UniProtKB-ARBA"/>
</dbReference>
<proteinExistence type="predicted"/>
<dbReference type="Proteomes" id="UP000007845">
    <property type="component" value="Chromosome"/>
</dbReference>
<dbReference type="eggNOG" id="COG0438">
    <property type="taxonomic scope" value="Bacteria"/>
</dbReference>
<feature type="domain" description="Glycosyltransferase subfamily 4-like N-terminal" evidence="1">
    <location>
        <begin position="25"/>
        <end position="152"/>
    </location>
</feature>
<dbReference type="Pfam" id="PF13439">
    <property type="entry name" value="Glyco_transf_4"/>
    <property type="match status" value="1"/>
</dbReference>
<dbReference type="KEGG" id="ddn:DND132_2444"/>
<keyword evidence="3" id="KW-1185">Reference proteome</keyword>
<dbReference type="Gene3D" id="3.40.50.2000">
    <property type="entry name" value="Glycogen Phosphorylase B"/>
    <property type="match status" value="2"/>
</dbReference>
<dbReference type="AlphaFoldDB" id="F0JC74"/>
<dbReference type="SUPFAM" id="SSF53756">
    <property type="entry name" value="UDP-Glycosyltransferase/glycogen phosphorylase"/>
    <property type="match status" value="1"/>
</dbReference>
<accession>F0JC74</accession>
<gene>
    <name evidence="2" type="ORF">DND132_2444</name>
</gene>
<dbReference type="HOGENOM" id="CLU_786923_0_0_7"/>
<reference evidence="2 3" key="1">
    <citation type="journal article" date="2011" name="J. Bacteriol.">
        <title>Genome sequence of the mercury-methylating strain Desulfovibrio desulfuricans ND132.</title>
        <authorList>
            <person name="Brown S.D."/>
            <person name="Gilmour C.C."/>
            <person name="Kucken A.M."/>
            <person name="Wall J.D."/>
            <person name="Elias D.A."/>
            <person name="Brandt C.C."/>
            <person name="Podar M."/>
            <person name="Chertkov O."/>
            <person name="Held B."/>
            <person name="Bruce D.C."/>
            <person name="Detter J.C."/>
            <person name="Tapia R."/>
            <person name="Han C.S."/>
            <person name="Goodwin L.A."/>
            <person name="Cheng J.F."/>
            <person name="Pitluck S."/>
            <person name="Woyke T."/>
            <person name="Mikhailova N."/>
            <person name="Ivanova N.N."/>
            <person name="Han J."/>
            <person name="Lucas S."/>
            <person name="Lapidus A.L."/>
            <person name="Land M.L."/>
            <person name="Hauser L.J."/>
            <person name="Palumbo A.V."/>
        </authorList>
    </citation>
    <scope>NUCLEOTIDE SEQUENCE [LARGE SCALE GENOMIC DNA]</scope>
    <source>
        <strain evidence="2 3">ND132</strain>
    </source>
</reference>
<dbReference type="OrthoDB" id="5449954at2"/>
<protein>
    <recommendedName>
        <fullName evidence="1">Glycosyltransferase subfamily 4-like N-terminal domain-containing protein</fullName>
    </recommendedName>
</protein>
<evidence type="ECO:0000313" key="2">
    <source>
        <dbReference type="EMBL" id="EGB15647.1"/>
    </source>
</evidence>
<evidence type="ECO:0000259" key="1">
    <source>
        <dbReference type="Pfam" id="PF13439"/>
    </source>
</evidence>
<dbReference type="STRING" id="641491.DND132_2444"/>
<name>F0JC74_9BACT</name>
<organism evidence="2 3">
    <name type="scientific">Pseudodesulfovibrio mercurii</name>
    <dbReference type="NCBI Taxonomy" id="641491"/>
    <lineage>
        <taxon>Bacteria</taxon>
        <taxon>Pseudomonadati</taxon>
        <taxon>Thermodesulfobacteriota</taxon>
        <taxon>Desulfovibrionia</taxon>
        <taxon>Desulfovibrionales</taxon>
        <taxon>Desulfovibrionaceae</taxon>
    </lineage>
</organism>
<sequence>MTADTLDILFVHVDPCIRAEKEAFALANRGHRVHLLCQGLNFQPNMRDICASVTHYADLAELGARIRARDDFDVVHCHNEPNEPTVAALDNTDRPVVYDCHDFRGLRQALAGAEAETERRCFEDTAAVVHVSQGMAEVAAGRYDSNRVLVLPSYPMLTAAPAEHLPKLDGNHVVYLGGLRDRGSIHYEYRNYLPFFEKLTAAGVHVHAYPADFNPRNLATYLALDKENAFFHLHPKLPYGELLREISRYQWGLSGFNFMDITDPNTLLFLNNALPNKLFDYLLGGVCPVVVNCETSGRWAVEHGLGYHAADADQVVDIVLHETPRPPLTDFGRVDMLEQIGRLEGLYRELLA</sequence>
<dbReference type="InterPro" id="IPR028098">
    <property type="entry name" value="Glyco_trans_4-like_N"/>
</dbReference>